<dbReference type="GO" id="GO:0003700">
    <property type="term" value="F:DNA-binding transcription factor activity"/>
    <property type="evidence" value="ECO:0007669"/>
    <property type="project" value="TreeGrafter"/>
</dbReference>
<evidence type="ECO:0000256" key="1">
    <source>
        <dbReference type="ARBA" id="ARBA00022491"/>
    </source>
</evidence>
<gene>
    <name evidence="6" type="ORF">CVV64_20825</name>
</gene>
<protein>
    <submittedName>
        <fullName evidence="6">LacI family transcriptional regulator</fullName>
    </submittedName>
</protein>
<proteinExistence type="predicted"/>
<evidence type="ECO:0000256" key="2">
    <source>
        <dbReference type="ARBA" id="ARBA00023015"/>
    </source>
</evidence>
<evidence type="ECO:0000256" key="4">
    <source>
        <dbReference type="ARBA" id="ARBA00023163"/>
    </source>
</evidence>
<keyword evidence="1" id="KW-0678">Repressor</keyword>
<dbReference type="GO" id="GO:0000976">
    <property type="term" value="F:transcription cis-regulatory region binding"/>
    <property type="evidence" value="ECO:0007669"/>
    <property type="project" value="TreeGrafter"/>
</dbReference>
<dbReference type="PANTHER" id="PTHR30146:SF148">
    <property type="entry name" value="HTH-TYPE TRANSCRIPTIONAL REPRESSOR PURR-RELATED"/>
    <property type="match status" value="1"/>
</dbReference>
<evidence type="ECO:0000313" key="6">
    <source>
        <dbReference type="EMBL" id="PKK87971.1"/>
    </source>
</evidence>
<keyword evidence="4" id="KW-0804">Transcription</keyword>
<dbReference type="PANTHER" id="PTHR30146">
    <property type="entry name" value="LACI-RELATED TRANSCRIPTIONAL REPRESSOR"/>
    <property type="match status" value="1"/>
</dbReference>
<dbReference type="InterPro" id="IPR001761">
    <property type="entry name" value="Peripla_BP/Lac1_sug-bd_dom"/>
</dbReference>
<evidence type="ECO:0000256" key="3">
    <source>
        <dbReference type="ARBA" id="ARBA00023125"/>
    </source>
</evidence>
<dbReference type="AlphaFoldDB" id="A0A2N1PHZ8"/>
<dbReference type="SMART" id="SM00354">
    <property type="entry name" value="HTH_LACI"/>
    <property type="match status" value="1"/>
</dbReference>
<dbReference type="PROSITE" id="PS50932">
    <property type="entry name" value="HTH_LACI_2"/>
    <property type="match status" value="1"/>
</dbReference>
<dbReference type="Pfam" id="PF00532">
    <property type="entry name" value="Peripla_BP_1"/>
    <property type="match status" value="1"/>
</dbReference>
<dbReference type="InterPro" id="IPR000843">
    <property type="entry name" value="HTH_LacI"/>
</dbReference>
<organism evidence="6 7">
    <name type="scientific">Candidatus Wallbacteria bacterium HGW-Wallbacteria-1</name>
    <dbReference type="NCBI Taxonomy" id="2013854"/>
    <lineage>
        <taxon>Bacteria</taxon>
        <taxon>Candidatus Walliibacteriota</taxon>
    </lineage>
</organism>
<dbReference type="Pfam" id="PF00356">
    <property type="entry name" value="LacI"/>
    <property type="match status" value="1"/>
</dbReference>
<dbReference type="Gene3D" id="1.10.260.40">
    <property type="entry name" value="lambda repressor-like DNA-binding domains"/>
    <property type="match status" value="1"/>
</dbReference>
<dbReference type="SUPFAM" id="SSF53822">
    <property type="entry name" value="Periplasmic binding protein-like I"/>
    <property type="match status" value="1"/>
</dbReference>
<dbReference type="InterPro" id="IPR028082">
    <property type="entry name" value="Peripla_BP_I"/>
</dbReference>
<name>A0A2N1PHZ8_9BACT</name>
<dbReference type="EMBL" id="PGXC01000079">
    <property type="protein sequence ID" value="PKK87971.1"/>
    <property type="molecule type" value="Genomic_DNA"/>
</dbReference>
<evidence type="ECO:0000313" key="7">
    <source>
        <dbReference type="Proteomes" id="UP000233256"/>
    </source>
</evidence>
<dbReference type="Gene3D" id="3.40.50.2300">
    <property type="match status" value="2"/>
</dbReference>
<keyword evidence="3" id="KW-0238">DNA-binding</keyword>
<comment type="caution">
    <text evidence="6">The sequence shown here is derived from an EMBL/GenBank/DDBJ whole genome shotgun (WGS) entry which is preliminary data.</text>
</comment>
<dbReference type="SUPFAM" id="SSF47413">
    <property type="entry name" value="lambda repressor-like DNA-binding domains"/>
    <property type="match status" value="1"/>
</dbReference>
<dbReference type="CDD" id="cd06267">
    <property type="entry name" value="PBP1_LacI_sugar_binding-like"/>
    <property type="match status" value="1"/>
</dbReference>
<accession>A0A2N1PHZ8</accession>
<dbReference type="CDD" id="cd01392">
    <property type="entry name" value="HTH_LacI"/>
    <property type="match status" value="1"/>
</dbReference>
<feature type="non-terminal residue" evidence="6">
    <location>
        <position position="226"/>
    </location>
</feature>
<dbReference type="InterPro" id="IPR010982">
    <property type="entry name" value="Lambda_DNA-bd_dom_sf"/>
</dbReference>
<feature type="domain" description="HTH lacI-type" evidence="5">
    <location>
        <begin position="3"/>
        <end position="57"/>
    </location>
</feature>
<reference evidence="6 7" key="1">
    <citation type="journal article" date="2017" name="ISME J.">
        <title>Potential for microbial H2 and metal transformations associated with novel bacteria and archaea in deep terrestrial subsurface sediments.</title>
        <authorList>
            <person name="Hernsdorf A.W."/>
            <person name="Amano Y."/>
            <person name="Miyakawa K."/>
            <person name="Ise K."/>
            <person name="Suzuki Y."/>
            <person name="Anantharaman K."/>
            <person name="Probst A."/>
            <person name="Burstein D."/>
            <person name="Thomas B.C."/>
            <person name="Banfield J.F."/>
        </authorList>
    </citation>
    <scope>NUCLEOTIDE SEQUENCE [LARGE SCALE GENOMIC DNA]</scope>
    <source>
        <strain evidence="6">HGW-Wallbacteria-1</strain>
    </source>
</reference>
<keyword evidence="2" id="KW-0805">Transcription regulation</keyword>
<sequence length="226" mass="25291">MNVKLKDIADRTGFSINTVSRALREDSRISEATRVTIRRIANEMGYIPNVVAGSMRSNRSRTIGIISADSANPFFAEVIQGIEEKARKANYSILLINTEEQAANERDAIRLLLGRQVDGLVIAPVYNDEENLALYRELTIPYIFVGRYVDGMQDHSILHGDVEGQALAVDHLLRHGHRKILYIAGPKNISNTIDRLQGLTQAYHAHNLEIDESYILSSSGHMEDGY</sequence>
<dbReference type="Proteomes" id="UP000233256">
    <property type="component" value="Unassembled WGS sequence"/>
</dbReference>
<evidence type="ECO:0000259" key="5">
    <source>
        <dbReference type="PROSITE" id="PS50932"/>
    </source>
</evidence>